<evidence type="ECO:0000313" key="8">
    <source>
        <dbReference type="Proteomes" id="UP000613768"/>
    </source>
</evidence>
<feature type="transmembrane region" description="Helical" evidence="5">
    <location>
        <begin position="224"/>
        <end position="243"/>
    </location>
</feature>
<keyword evidence="3 5" id="KW-1133">Transmembrane helix</keyword>
<dbReference type="PANTHER" id="PTHR22911:SF6">
    <property type="entry name" value="SOLUTE CARRIER FAMILY 35 MEMBER G1"/>
    <property type="match status" value="1"/>
</dbReference>
<evidence type="ECO:0000256" key="5">
    <source>
        <dbReference type="SAM" id="Phobius"/>
    </source>
</evidence>
<evidence type="ECO:0000256" key="3">
    <source>
        <dbReference type="ARBA" id="ARBA00022989"/>
    </source>
</evidence>
<keyword evidence="4 5" id="KW-0472">Membrane</keyword>
<evidence type="ECO:0000259" key="6">
    <source>
        <dbReference type="Pfam" id="PF00892"/>
    </source>
</evidence>
<feature type="transmembrane region" description="Helical" evidence="5">
    <location>
        <begin position="195"/>
        <end position="212"/>
    </location>
</feature>
<dbReference type="EMBL" id="JACYTR010000003">
    <property type="protein sequence ID" value="MBD8524487.1"/>
    <property type="molecule type" value="Genomic_DNA"/>
</dbReference>
<keyword evidence="2 5" id="KW-0812">Transmembrane</keyword>
<feature type="transmembrane region" description="Helical" evidence="5">
    <location>
        <begin position="83"/>
        <end position="104"/>
    </location>
</feature>
<dbReference type="Pfam" id="PF00892">
    <property type="entry name" value="EamA"/>
    <property type="match status" value="2"/>
</dbReference>
<sequence length="284" mass="30756">MIGSAALFALMVVAIRFASHHMHAFEVAFLRNLFGLLFALPLLLRGGLALLKTDKLPLYFVRCSIGIVSMLCGFWAIAHLPLAQAVAISYSTPIFITIGAVLVLHEVVRLRRWTAVFIGFVGVLIIVRPGSPDFTSGSLVALCAALASAAVAISIKILSRTEPANAIVIYTTLIWVPLSFVPALFVWVWPTPMGWFWGGMAGLLGTAAHLLWTRALRAAEASALTPLSFVQLPIVAALAWWLFDETLDTLTLTGAAVIFLSTAYIAHREARIARRRSTPVVPPT</sequence>
<dbReference type="InterPro" id="IPR000620">
    <property type="entry name" value="EamA_dom"/>
</dbReference>
<feature type="domain" description="EamA" evidence="6">
    <location>
        <begin position="136"/>
        <end position="265"/>
    </location>
</feature>
<evidence type="ECO:0000256" key="1">
    <source>
        <dbReference type="ARBA" id="ARBA00004141"/>
    </source>
</evidence>
<protein>
    <submittedName>
        <fullName evidence="7">DMT family transporter</fullName>
    </submittedName>
</protein>
<organism evidence="7 8">
    <name type="scientific">Pseudomarimonas arenosa</name>
    <dbReference type="NCBI Taxonomy" id="2774145"/>
    <lineage>
        <taxon>Bacteria</taxon>
        <taxon>Pseudomonadati</taxon>
        <taxon>Pseudomonadota</taxon>
        <taxon>Gammaproteobacteria</taxon>
        <taxon>Lysobacterales</taxon>
        <taxon>Lysobacteraceae</taxon>
        <taxon>Pseudomarimonas</taxon>
    </lineage>
</organism>
<evidence type="ECO:0000256" key="2">
    <source>
        <dbReference type="ARBA" id="ARBA00022692"/>
    </source>
</evidence>
<feature type="transmembrane region" description="Helical" evidence="5">
    <location>
        <begin position="34"/>
        <end position="51"/>
    </location>
</feature>
<evidence type="ECO:0000313" key="7">
    <source>
        <dbReference type="EMBL" id="MBD8524487.1"/>
    </source>
</evidence>
<feature type="transmembrane region" description="Helical" evidence="5">
    <location>
        <begin position="137"/>
        <end position="155"/>
    </location>
</feature>
<dbReference type="RefSeq" id="WP_192027994.1">
    <property type="nucleotide sequence ID" value="NZ_JACYTR010000003.1"/>
</dbReference>
<comment type="subcellular location">
    <subcellularLocation>
        <location evidence="1">Membrane</location>
        <topology evidence="1">Multi-pass membrane protein</topology>
    </subcellularLocation>
</comment>
<comment type="caution">
    <text evidence="7">The sequence shown here is derived from an EMBL/GenBank/DDBJ whole genome shotgun (WGS) entry which is preliminary data.</text>
</comment>
<evidence type="ECO:0000256" key="4">
    <source>
        <dbReference type="ARBA" id="ARBA00023136"/>
    </source>
</evidence>
<accession>A0AAW3ZH92</accession>
<dbReference type="Proteomes" id="UP000613768">
    <property type="component" value="Unassembled WGS sequence"/>
</dbReference>
<feature type="domain" description="EamA" evidence="6">
    <location>
        <begin position="1"/>
        <end position="127"/>
    </location>
</feature>
<dbReference type="GO" id="GO:0016020">
    <property type="term" value="C:membrane"/>
    <property type="evidence" value="ECO:0007669"/>
    <property type="project" value="UniProtKB-SubCell"/>
</dbReference>
<dbReference type="InterPro" id="IPR037185">
    <property type="entry name" value="EmrE-like"/>
</dbReference>
<name>A0AAW3ZH92_9GAMM</name>
<dbReference type="AlphaFoldDB" id="A0AAW3ZH92"/>
<gene>
    <name evidence="7" type="ORF">IFO71_01925</name>
</gene>
<keyword evidence="8" id="KW-1185">Reference proteome</keyword>
<feature type="transmembrane region" description="Helical" evidence="5">
    <location>
        <begin position="249"/>
        <end position="266"/>
    </location>
</feature>
<feature type="transmembrane region" description="Helical" evidence="5">
    <location>
        <begin position="167"/>
        <end position="189"/>
    </location>
</feature>
<dbReference type="SUPFAM" id="SSF103481">
    <property type="entry name" value="Multidrug resistance efflux transporter EmrE"/>
    <property type="match status" value="2"/>
</dbReference>
<reference evidence="7 8" key="1">
    <citation type="submission" date="2020-09" db="EMBL/GenBank/DDBJ databases">
        <title>Pseudoxanthomonas sp. CAU 1598 isolated from sand of Yaerae Beach.</title>
        <authorList>
            <person name="Kim W."/>
        </authorList>
    </citation>
    <scope>NUCLEOTIDE SEQUENCE [LARGE SCALE GENOMIC DNA]</scope>
    <source>
        <strain evidence="7 8">CAU 1598</strain>
    </source>
</reference>
<feature type="transmembrane region" description="Helical" evidence="5">
    <location>
        <begin position="58"/>
        <end position="77"/>
    </location>
</feature>
<proteinExistence type="predicted"/>
<feature type="transmembrane region" description="Helical" evidence="5">
    <location>
        <begin position="113"/>
        <end position="131"/>
    </location>
</feature>
<dbReference type="PANTHER" id="PTHR22911">
    <property type="entry name" value="ACYL-MALONYL CONDENSING ENZYME-RELATED"/>
    <property type="match status" value="1"/>
</dbReference>